<dbReference type="NCBIfam" id="NF041112">
    <property type="entry name" value="chap_CsgH_alph"/>
    <property type="match status" value="1"/>
</dbReference>
<evidence type="ECO:0000259" key="1">
    <source>
        <dbReference type="Pfam" id="PF21112"/>
    </source>
</evidence>
<dbReference type="AlphaFoldDB" id="A0AA37HME8"/>
<dbReference type="Gene3D" id="2.60.40.2420">
    <property type="match status" value="1"/>
</dbReference>
<evidence type="ECO:0000313" key="2">
    <source>
        <dbReference type="EMBL" id="GJD78250.1"/>
    </source>
</evidence>
<proteinExistence type="predicted"/>
<feature type="domain" description="CsgH-like" evidence="1">
    <location>
        <begin position="13"/>
        <end position="99"/>
    </location>
</feature>
<name>A0AA37HME8_9HYPH</name>
<reference evidence="2" key="1">
    <citation type="journal article" date="2016" name="Front. Microbiol.">
        <title>Genome Sequence of the Piezophilic, Mesophilic Sulfate-Reducing Bacterium Desulfovibrio indicus J2T.</title>
        <authorList>
            <person name="Cao J."/>
            <person name="Maignien L."/>
            <person name="Shao Z."/>
            <person name="Alain K."/>
            <person name="Jebbar M."/>
        </authorList>
    </citation>
    <scope>NUCLEOTIDE SEQUENCE</scope>
    <source>
        <strain evidence="2">NBRC 103626</strain>
    </source>
</reference>
<dbReference type="EMBL" id="BPQM01000029">
    <property type="protein sequence ID" value="GJD78250.1"/>
    <property type="molecule type" value="Genomic_DNA"/>
</dbReference>
<accession>A0AA37HME8</accession>
<reference evidence="2" key="2">
    <citation type="submission" date="2021-08" db="EMBL/GenBank/DDBJ databases">
        <authorList>
            <person name="Tani A."/>
            <person name="Ola A."/>
            <person name="Ogura Y."/>
            <person name="Katsura K."/>
            <person name="Hayashi T."/>
        </authorList>
    </citation>
    <scope>NUCLEOTIDE SEQUENCE</scope>
    <source>
        <strain evidence="2">NBRC 103626</strain>
    </source>
</reference>
<gene>
    <name evidence="2" type="ORF">NBEOAGPD_1464</name>
</gene>
<evidence type="ECO:0000313" key="3">
    <source>
        <dbReference type="Proteomes" id="UP001055108"/>
    </source>
</evidence>
<dbReference type="InterPro" id="IPR048632">
    <property type="entry name" value="CsgH-like"/>
</dbReference>
<organism evidence="2 3">
    <name type="scientific">Methylobacterium gregans</name>
    <dbReference type="NCBI Taxonomy" id="374424"/>
    <lineage>
        <taxon>Bacteria</taxon>
        <taxon>Pseudomonadati</taxon>
        <taxon>Pseudomonadota</taxon>
        <taxon>Alphaproteobacteria</taxon>
        <taxon>Hyphomicrobiales</taxon>
        <taxon>Methylobacteriaceae</taxon>
        <taxon>Methylobacterium</taxon>
    </lineage>
</organism>
<keyword evidence="3" id="KW-1185">Reference proteome</keyword>
<comment type="caution">
    <text evidence="2">The sequence shown here is derived from an EMBL/GenBank/DDBJ whole genome shotgun (WGS) entry which is preliminary data.</text>
</comment>
<dbReference type="Proteomes" id="UP001055108">
    <property type="component" value="Unassembled WGS sequence"/>
</dbReference>
<dbReference type="RefSeq" id="WP_378990904.1">
    <property type="nucleotide sequence ID" value="NZ_JBHSWO010000001.1"/>
</dbReference>
<protein>
    <recommendedName>
        <fullName evidence="1">CsgH-like domain-containing protein</fullName>
    </recommendedName>
</protein>
<dbReference type="InterPro" id="IPR047726">
    <property type="entry name" value="CsgH_dom"/>
</dbReference>
<dbReference type="InterPro" id="IPR053722">
    <property type="entry name" value="Curli_assembly_CsgC/AgfC"/>
</dbReference>
<sequence length="110" mass="11631">MVVSAEVPPPISCALVEQRVGAQVRISVQIRSDAERVGIYRLQVIKQGPSGDSRISQQSKFALDAGRSMQIQGLSLSMEPSAHYRAVLSVSSGGATYVCERTGPGGADDL</sequence>
<dbReference type="Pfam" id="PF21112">
    <property type="entry name" value="CsgH"/>
    <property type="match status" value="1"/>
</dbReference>